<dbReference type="EMBL" id="ML977355">
    <property type="protein sequence ID" value="KAF2107247.1"/>
    <property type="molecule type" value="Genomic_DNA"/>
</dbReference>
<dbReference type="AlphaFoldDB" id="A0A6A5YLP3"/>
<evidence type="ECO:0000313" key="3">
    <source>
        <dbReference type="Proteomes" id="UP000799770"/>
    </source>
</evidence>
<feature type="coiled-coil region" evidence="1">
    <location>
        <begin position="279"/>
        <end position="306"/>
    </location>
</feature>
<dbReference type="OrthoDB" id="66964at2759"/>
<protein>
    <submittedName>
        <fullName evidence="2">Uncharacterized protein</fullName>
    </submittedName>
</protein>
<keyword evidence="3" id="KW-1185">Reference proteome</keyword>
<reference evidence="2" key="1">
    <citation type="journal article" date="2020" name="Stud. Mycol.">
        <title>101 Dothideomycetes genomes: a test case for predicting lifestyles and emergence of pathogens.</title>
        <authorList>
            <person name="Haridas S."/>
            <person name="Albert R."/>
            <person name="Binder M."/>
            <person name="Bloem J."/>
            <person name="Labutti K."/>
            <person name="Salamov A."/>
            <person name="Andreopoulos B."/>
            <person name="Baker S."/>
            <person name="Barry K."/>
            <person name="Bills G."/>
            <person name="Bluhm B."/>
            <person name="Cannon C."/>
            <person name="Castanera R."/>
            <person name="Culley D."/>
            <person name="Daum C."/>
            <person name="Ezra D."/>
            <person name="Gonzalez J."/>
            <person name="Henrissat B."/>
            <person name="Kuo A."/>
            <person name="Liang C."/>
            <person name="Lipzen A."/>
            <person name="Lutzoni F."/>
            <person name="Magnuson J."/>
            <person name="Mondo S."/>
            <person name="Nolan M."/>
            <person name="Ohm R."/>
            <person name="Pangilinan J."/>
            <person name="Park H.-J."/>
            <person name="Ramirez L."/>
            <person name="Alfaro M."/>
            <person name="Sun H."/>
            <person name="Tritt A."/>
            <person name="Yoshinaga Y."/>
            <person name="Zwiers L.-H."/>
            <person name="Turgeon B."/>
            <person name="Goodwin S."/>
            <person name="Spatafora J."/>
            <person name="Crous P."/>
            <person name="Grigoriev I."/>
        </authorList>
    </citation>
    <scope>NUCLEOTIDE SEQUENCE</scope>
    <source>
        <strain evidence="2">CBS 627.86</strain>
    </source>
</reference>
<gene>
    <name evidence="2" type="ORF">BDV96DRAFT_302502</name>
</gene>
<evidence type="ECO:0000313" key="2">
    <source>
        <dbReference type="EMBL" id="KAF2107247.1"/>
    </source>
</evidence>
<organism evidence="2 3">
    <name type="scientific">Lophiotrema nucula</name>
    <dbReference type="NCBI Taxonomy" id="690887"/>
    <lineage>
        <taxon>Eukaryota</taxon>
        <taxon>Fungi</taxon>
        <taxon>Dikarya</taxon>
        <taxon>Ascomycota</taxon>
        <taxon>Pezizomycotina</taxon>
        <taxon>Dothideomycetes</taxon>
        <taxon>Pleosporomycetidae</taxon>
        <taxon>Pleosporales</taxon>
        <taxon>Lophiotremataceae</taxon>
        <taxon>Lophiotrema</taxon>
    </lineage>
</organism>
<name>A0A6A5YLP3_9PLEO</name>
<dbReference type="Proteomes" id="UP000799770">
    <property type="component" value="Unassembled WGS sequence"/>
</dbReference>
<keyword evidence="1" id="KW-0175">Coiled coil</keyword>
<accession>A0A6A5YLP3</accession>
<evidence type="ECO:0000256" key="1">
    <source>
        <dbReference type="SAM" id="Coils"/>
    </source>
</evidence>
<sequence>MLPPVDPGVIESNPKFAILYKDLCTRKLNPDGSTRDTKKQRVHDEIRRNLNTARTSDTQIQILLSMLSDLPSKASELPPELHAVVEVVTAQLSGQIPDSDRNILAGDVDSFLENISTISAEISYQLITIAEHLCKIADPIKTPSISNLNEKAAFLQAQAMAELPESLAREREELANTAYKVLTLHRQVLETSIKILEQTMHGSLARATKAKAEHLGTRATSLGLQAKIYTLTHPPPKEFMEALKSFRVGLGTTEKELRDREGLARRALELYERAGEKGMRDIAKRAQHLRAEIGKTEAEIEKLERGE</sequence>
<proteinExistence type="predicted"/>